<evidence type="ECO:0008006" key="8">
    <source>
        <dbReference type="Google" id="ProtNLM"/>
    </source>
</evidence>
<evidence type="ECO:0000256" key="5">
    <source>
        <dbReference type="SAM" id="Phobius"/>
    </source>
</evidence>
<dbReference type="GO" id="GO:0016020">
    <property type="term" value="C:membrane"/>
    <property type="evidence" value="ECO:0007669"/>
    <property type="project" value="UniProtKB-SubCell"/>
</dbReference>
<dbReference type="AlphaFoldDB" id="A0A813LH61"/>
<evidence type="ECO:0000256" key="4">
    <source>
        <dbReference type="ARBA" id="ARBA00023136"/>
    </source>
</evidence>
<feature type="transmembrane region" description="Helical" evidence="5">
    <location>
        <begin position="89"/>
        <end position="108"/>
    </location>
</feature>
<reference evidence="6" key="1">
    <citation type="submission" date="2021-02" db="EMBL/GenBank/DDBJ databases">
        <authorList>
            <person name="Dougan E. K."/>
            <person name="Rhodes N."/>
            <person name="Thang M."/>
            <person name="Chan C."/>
        </authorList>
    </citation>
    <scope>NUCLEOTIDE SEQUENCE</scope>
</reference>
<keyword evidence="2 5" id="KW-0812">Transmembrane</keyword>
<keyword evidence="4 5" id="KW-0472">Membrane</keyword>
<feature type="transmembrane region" description="Helical" evidence="5">
    <location>
        <begin position="24"/>
        <end position="44"/>
    </location>
</feature>
<dbReference type="InterPro" id="IPR027469">
    <property type="entry name" value="Cation_efflux_TMD_sf"/>
</dbReference>
<sequence length="131" mass="14208">MHRRKAFAWNPNTAEHVQEEKQGAMYTSLLAWPCAVFFGGLAIWKFRLGKQLNSQVLRKDALCSLLGAALSLICALAAALELLATNSPISVEAIDVCAGATIALILLVEGARTLRHNLPEGSWRGQHTELA</sequence>
<gene>
    <name evidence="6" type="ORF">PGLA2088_LOCUS45082</name>
</gene>
<comment type="caution">
    <text evidence="6">The sequence shown here is derived from an EMBL/GenBank/DDBJ whole genome shotgun (WGS) entry which is preliminary data.</text>
</comment>
<evidence type="ECO:0000256" key="1">
    <source>
        <dbReference type="ARBA" id="ARBA00004141"/>
    </source>
</evidence>
<comment type="subcellular location">
    <subcellularLocation>
        <location evidence="1">Membrane</location>
        <topology evidence="1">Multi-pass membrane protein</topology>
    </subcellularLocation>
</comment>
<accession>A0A813LH61</accession>
<evidence type="ECO:0000313" key="6">
    <source>
        <dbReference type="EMBL" id="CAE8728313.1"/>
    </source>
</evidence>
<organism evidence="6 7">
    <name type="scientific">Polarella glacialis</name>
    <name type="common">Dinoflagellate</name>
    <dbReference type="NCBI Taxonomy" id="89957"/>
    <lineage>
        <taxon>Eukaryota</taxon>
        <taxon>Sar</taxon>
        <taxon>Alveolata</taxon>
        <taxon>Dinophyceae</taxon>
        <taxon>Suessiales</taxon>
        <taxon>Suessiaceae</taxon>
        <taxon>Polarella</taxon>
    </lineage>
</organism>
<feature type="transmembrane region" description="Helical" evidence="5">
    <location>
        <begin position="65"/>
        <end position="83"/>
    </location>
</feature>
<dbReference type="EMBL" id="CAJNNW010035530">
    <property type="protein sequence ID" value="CAE8728313.1"/>
    <property type="molecule type" value="Genomic_DNA"/>
</dbReference>
<dbReference type="Proteomes" id="UP000626109">
    <property type="component" value="Unassembled WGS sequence"/>
</dbReference>
<evidence type="ECO:0000256" key="3">
    <source>
        <dbReference type="ARBA" id="ARBA00022989"/>
    </source>
</evidence>
<evidence type="ECO:0000313" key="7">
    <source>
        <dbReference type="Proteomes" id="UP000626109"/>
    </source>
</evidence>
<keyword evidence="3 5" id="KW-1133">Transmembrane helix</keyword>
<name>A0A813LH61_POLGL</name>
<dbReference type="Gene3D" id="1.20.1510.10">
    <property type="entry name" value="Cation efflux protein transmembrane domain"/>
    <property type="match status" value="1"/>
</dbReference>
<protein>
    <recommendedName>
        <fullName evidence="8">Transmembrane protein 163</fullName>
    </recommendedName>
</protein>
<evidence type="ECO:0000256" key="2">
    <source>
        <dbReference type="ARBA" id="ARBA00022692"/>
    </source>
</evidence>
<dbReference type="SUPFAM" id="SSF161111">
    <property type="entry name" value="Cation efflux protein transmembrane domain-like"/>
    <property type="match status" value="1"/>
</dbReference>
<proteinExistence type="predicted"/>